<geneLocation type="plasmid" evidence="1">
    <name>unnamed1</name>
</geneLocation>
<dbReference type="InterPro" id="IPR029058">
    <property type="entry name" value="AB_hydrolase_fold"/>
</dbReference>
<organism evidence="1 2">
    <name type="scientific">Natronorubrum bangense</name>
    <dbReference type="NCBI Taxonomy" id="61858"/>
    <lineage>
        <taxon>Archaea</taxon>
        <taxon>Methanobacteriati</taxon>
        <taxon>Methanobacteriota</taxon>
        <taxon>Stenosarchaea group</taxon>
        <taxon>Halobacteria</taxon>
        <taxon>Halobacteriales</taxon>
        <taxon>Natrialbaceae</taxon>
        <taxon>Natronorubrum</taxon>
    </lineage>
</organism>
<dbReference type="AlphaFoldDB" id="A0A4D6HRK6"/>
<evidence type="ECO:0000313" key="2">
    <source>
        <dbReference type="Proteomes" id="UP000296822"/>
    </source>
</evidence>
<dbReference type="SUPFAM" id="SSF53474">
    <property type="entry name" value="alpha/beta-Hydrolases"/>
    <property type="match status" value="1"/>
</dbReference>
<dbReference type="Proteomes" id="UP000296822">
    <property type="component" value="Plasmid unnamed1"/>
</dbReference>
<dbReference type="EMBL" id="CP031306">
    <property type="protein sequence ID" value="QCC56390.1"/>
    <property type="molecule type" value="Genomic_DNA"/>
</dbReference>
<proteinExistence type="predicted"/>
<evidence type="ECO:0008006" key="3">
    <source>
        <dbReference type="Google" id="ProtNLM"/>
    </source>
</evidence>
<protein>
    <recommendedName>
        <fullName evidence="3">Alpha/beta hydrolase</fullName>
    </recommendedName>
</protein>
<sequence length="299" mass="32953">MNRHELIDVATISMSGLLLRNSRFFSRSLSSAPIGDVVSGTAIDIEDIRPGHVQEVSASTPVGEFHAAYLVTQWRGRDAPTLLYHHGSGEQPFNFGRFSSNSFQRLFGTNVDRAVNLMVLRAPFHDRSNKEYIRAMGDLENFVGMLATSAALMEGLAERSREMGCPAVLAAGISLGGWAVNLHRAHCAGVDRYVPIFAGARLGELFVSSVYRKLAAESARTNPETLRNILDFEDAFVRNGADDCDPLLARYDRLIEFETQRPAYEGSDLGVLEKGHITGSLATDVLRSHIQRSITKTRK</sequence>
<dbReference type="KEGG" id="nbg:DV706_17830"/>
<dbReference type="RefSeq" id="WP_006066955.1">
    <property type="nucleotide sequence ID" value="NZ_CP031306.1"/>
</dbReference>
<gene>
    <name evidence="1" type="ORF">DV706_17830</name>
</gene>
<evidence type="ECO:0000313" key="1">
    <source>
        <dbReference type="EMBL" id="QCC56390.1"/>
    </source>
</evidence>
<keyword evidence="1" id="KW-0614">Plasmid</keyword>
<accession>A0A4D6HRK6</accession>
<reference evidence="1 2" key="1">
    <citation type="journal article" date="2019" name="Nat. Commun.">
        <title>A new type of DNA phosphorothioation-based antiviral system in archaea.</title>
        <authorList>
            <person name="Xiong L."/>
            <person name="Liu S."/>
            <person name="Chen S."/>
            <person name="Xiao Y."/>
            <person name="Zhu B."/>
            <person name="Gao Y."/>
            <person name="Zhang Y."/>
            <person name="Chen B."/>
            <person name="Luo J."/>
            <person name="Deng Z."/>
            <person name="Chen X."/>
            <person name="Wang L."/>
            <person name="Chen S."/>
        </authorList>
    </citation>
    <scope>NUCLEOTIDE SEQUENCE [LARGE SCALE GENOMIC DNA]</scope>
    <source>
        <strain evidence="1 2">JCM 10635</strain>
        <plasmid evidence="1 2">unnamed1</plasmid>
    </source>
</reference>
<dbReference type="GeneID" id="39853138"/>
<name>A0A4D6HRK6_9EURY</name>